<keyword evidence="11 12" id="KW-0472">Membrane</keyword>
<dbReference type="CDD" id="cd00211">
    <property type="entry name" value="PTS_IIA_fru"/>
    <property type="match status" value="1"/>
</dbReference>
<keyword evidence="6" id="KW-0762">Sugar transport</keyword>
<dbReference type="AlphaFoldDB" id="A0A0K9GTQ5"/>
<feature type="transmembrane region" description="Helical" evidence="12">
    <location>
        <begin position="460"/>
        <end position="483"/>
    </location>
</feature>
<feature type="transmembrane region" description="Helical" evidence="12">
    <location>
        <begin position="340"/>
        <end position="361"/>
    </location>
</feature>
<keyword evidence="7" id="KW-0808">Transferase</keyword>
<dbReference type="InterPro" id="IPR050864">
    <property type="entry name" value="Bacterial_PTS_Sugar_Transport"/>
</dbReference>
<dbReference type="InterPro" id="IPR013011">
    <property type="entry name" value="PTS_EIIB_2"/>
</dbReference>
<evidence type="ECO:0000256" key="8">
    <source>
        <dbReference type="ARBA" id="ARBA00022683"/>
    </source>
</evidence>
<dbReference type="InterPro" id="IPR036095">
    <property type="entry name" value="PTS_EIIB-like_sf"/>
</dbReference>
<evidence type="ECO:0000256" key="6">
    <source>
        <dbReference type="ARBA" id="ARBA00022597"/>
    </source>
</evidence>
<evidence type="ECO:0000259" key="15">
    <source>
        <dbReference type="PROSITE" id="PS51104"/>
    </source>
</evidence>
<feature type="transmembrane region" description="Helical" evidence="12">
    <location>
        <begin position="417"/>
        <end position="439"/>
    </location>
</feature>
<dbReference type="InterPro" id="IPR013014">
    <property type="entry name" value="PTS_EIIC_2"/>
</dbReference>
<dbReference type="OrthoDB" id="9782569at2"/>
<evidence type="ECO:0000256" key="10">
    <source>
        <dbReference type="ARBA" id="ARBA00022989"/>
    </source>
</evidence>
<feature type="transmembrane region" description="Helical" evidence="12">
    <location>
        <begin position="373"/>
        <end position="397"/>
    </location>
</feature>
<dbReference type="InterPro" id="IPR004715">
    <property type="entry name" value="PTS_IIA_fruc"/>
</dbReference>
<evidence type="ECO:0008006" key="18">
    <source>
        <dbReference type="Google" id="ProtNLM"/>
    </source>
</evidence>
<evidence type="ECO:0000259" key="13">
    <source>
        <dbReference type="PROSITE" id="PS51094"/>
    </source>
</evidence>
<dbReference type="InterPro" id="IPR006327">
    <property type="entry name" value="PTS_IIC_fruc"/>
</dbReference>
<evidence type="ECO:0000259" key="14">
    <source>
        <dbReference type="PROSITE" id="PS51099"/>
    </source>
</evidence>
<dbReference type="InterPro" id="IPR003352">
    <property type="entry name" value="PTS_EIIC"/>
</dbReference>
<dbReference type="PANTHER" id="PTHR30505">
    <property type="entry name" value="FRUCTOSE-LIKE PERMEASE"/>
    <property type="match status" value="1"/>
</dbReference>
<dbReference type="Gene3D" id="3.40.50.2300">
    <property type="match status" value="1"/>
</dbReference>
<dbReference type="RefSeq" id="WP_049681331.1">
    <property type="nucleotide sequence ID" value="NZ_LFZW01000001.1"/>
</dbReference>
<dbReference type="Gene3D" id="3.40.930.10">
    <property type="entry name" value="Mannitol-specific EII, Chain A"/>
    <property type="match status" value="1"/>
</dbReference>
<dbReference type="FunFam" id="3.40.930.10:FF:000009">
    <property type="entry name" value="PTS system, fructose specific IIABC component"/>
    <property type="match status" value="1"/>
</dbReference>
<dbReference type="GO" id="GO:0005737">
    <property type="term" value="C:cytoplasm"/>
    <property type="evidence" value="ECO:0007669"/>
    <property type="project" value="UniProtKB-SubCell"/>
</dbReference>
<evidence type="ECO:0000256" key="2">
    <source>
        <dbReference type="ARBA" id="ARBA00004496"/>
    </source>
</evidence>
<keyword evidence="17" id="KW-1185">Reference proteome</keyword>
<comment type="caution">
    <text evidence="16">The sequence shown here is derived from an EMBL/GenBank/DDBJ whole genome shotgun (WGS) entry which is preliminary data.</text>
</comment>
<feature type="transmembrane region" description="Helical" evidence="12">
    <location>
        <begin position="595"/>
        <end position="616"/>
    </location>
</feature>
<evidence type="ECO:0000256" key="11">
    <source>
        <dbReference type="ARBA" id="ARBA00023136"/>
    </source>
</evidence>
<dbReference type="InterPro" id="IPR003353">
    <property type="entry name" value="PTS_IIB_fruc"/>
</dbReference>
<evidence type="ECO:0000256" key="5">
    <source>
        <dbReference type="ARBA" id="ARBA00022553"/>
    </source>
</evidence>
<evidence type="ECO:0000256" key="1">
    <source>
        <dbReference type="ARBA" id="ARBA00004429"/>
    </source>
</evidence>
<keyword evidence="8" id="KW-0598">Phosphotransferase system</keyword>
<feature type="domain" description="PTS EIIC type-2" evidence="15">
    <location>
        <begin position="290"/>
        <end position="626"/>
    </location>
</feature>
<dbReference type="SUPFAM" id="SSF55804">
    <property type="entry name" value="Phoshotransferase/anion transport protein"/>
    <property type="match status" value="1"/>
</dbReference>
<keyword evidence="3" id="KW-0813">Transport</keyword>
<dbReference type="GO" id="GO:0022877">
    <property type="term" value="F:protein-N(PI)-phosphohistidine-fructose phosphotransferase system transporter activity"/>
    <property type="evidence" value="ECO:0007669"/>
    <property type="project" value="InterPro"/>
</dbReference>
<evidence type="ECO:0000256" key="7">
    <source>
        <dbReference type="ARBA" id="ARBA00022679"/>
    </source>
</evidence>
<keyword evidence="9 12" id="KW-0812">Transmembrane</keyword>
<accession>A0A0K9GTQ5</accession>
<keyword evidence="4" id="KW-1003">Cell membrane</keyword>
<dbReference type="Pfam" id="PF02302">
    <property type="entry name" value="PTS_IIB"/>
    <property type="match status" value="1"/>
</dbReference>
<feature type="domain" description="PTS EIIB type-2" evidence="14">
    <location>
        <begin position="168"/>
        <end position="263"/>
    </location>
</feature>
<dbReference type="NCBIfam" id="TIGR00829">
    <property type="entry name" value="FRU"/>
    <property type="match status" value="1"/>
</dbReference>
<feature type="transmembrane region" description="Helical" evidence="12">
    <location>
        <begin position="495"/>
        <end position="518"/>
    </location>
</feature>
<dbReference type="NCBIfam" id="TIGR00848">
    <property type="entry name" value="fruA"/>
    <property type="match status" value="1"/>
</dbReference>
<gene>
    <name evidence="16" type="ORF">AC625_11015</name>
</gene>
<dbReference type="Pfam" id="PF02378">
    <property type="entry name" value="PTS_EIIC"/>
    <property type="match status" value="1"/>
</dbReference>
<dbReference type="PROSITE" id="PS51094">
    <property type="entry name" value="PTS_EIIA_TYPE_2"/>
    <property type="match status" value="1"/>
</dbReference>
<dbReference type="InterPro" id="IPR003501">
    <property type="entry name" value="PTS_EIIB_2/3"/>
</dbReference>
<evidence type="ECO:0000313" key="17">
    <source>
        <dbReference type="Proteomes" id="UP000037146"/>
    </source>
</evidence>
<dbReference type="EMBL" id="LFZW01000001">
    <property type="protein sequence ID" value="KMY49978.1"/>
    <property type="molecule type" value="Genomic_DNA"/>
</dbReference>
<evidence type="ECO:0000256" key="3">
    <source>
        <dbReference type="ARBA" id="ARBA00022448"/>
    </source>
</evidence>
<dbReference type="FunFam" id="3.40.50.2300:FF:000014">
    <property type="entry name" value="PTS system fructose-like transporter subunit IIB"/>
    <property type="match status" value="1"/>
</dbReference>
<dbReference type="InterPro" id="IPR016152">
    <property type="entry name" value="PTrfase/Anion_transptr"/>
</dbReference>
<evidence type="ECO:0000256" key="12">
    <source>
        <dbReference type="SAM" id="Phobius"/>
    </source>
</evidence>
<dbReference type="PATRIC" id="fig|1679170.3.peg.2468"/>
<feature type="transmembrane region" description="Helical" evidence="12">
    <location>
        <begin position="301"/>
        <end position="320"/>
    </location>
</feature>
<name>A0A0K9GTQ5_9BACI</name>
<dbReference type="SUPFAM" id="SSF52794">
    <property type="entry name" value="PTS system IIB component-like"/>
    <property type="match status" value="1"/>
</dbReference>
<dbReference type="GO" id="GO:0005886">
    <property type="term" value="C:plasma membrane"/>
    <property type="evidence" value="ECO:0007669"/>
    <property type="project" value="UniProtKB-SubCell"/>
</dbReference>
<dbReference type="CDD" id="cd05569">
    <property type="entry name" value="PTS_IIB_fructose"/>
    <property type="match status" value="1"/>
</dbReference>
<evidence type="ECO:0000313" key="16">
    <source>
        <dbReference type="EMBL" id="KMY49978.1"/>
    </source>
</evidence>
<organism evidence="16 17">
    <name type="scientific">Peribacillus loiseleuriae</name>
    <dbReference type="NCBI Taxonomy" id="1679170"/>
    <lineage>
        <taxon>Bacteria</taxon>
        <taxon>Bacillati</taxon>
        <taxon>Bacillota</taxon>
        <taxon>Bacilli</taxon>
        <taxon>Bacillales</taxon>
        <taxon>Bacillaceae</taxon>
        <taxon>Peribacillus</taxon>
    </lineage>
</organism>
<dbReference type="NCBIfam" id="TIGR01427">
    <property type="entry name" value="PTS_IIC_fructo"/>
    <property type="match status" value="1"/>
</dbReference>
<dbReference type="PROSITE" id="PS51104">
    <property type="entry name" value="PTS_EIIC_TYPE_2"/>
    <property type="match status" value="1"/>
</dbReference>
<dbReference type="PROSITE" id="PS51099">
    <property type="entry name" value="PTS_EIIB_TYPE_2"/>
    <property type="match status" value="1"/>
</dbReference>
<evidence type="ECO:0000256" key="9">
    <source>
        <dbReference type="ARBA" id="ARBA00022692"/>
    </source>
</evidence>
<feature type="transmembrane region" description="Helical" evidence="12">
    <location>
        <begin position="555"/>
        <end position="575"/>
    </location>
</feature>
<dbReference type="Proteomes" id="UP000037146">
    <property type="component" value="Unassembled WGS sequence"/>
</dbReference>
<protein>
    <recommendedName>
        <fullName evidence="18">PTS fructose transporter subunit IIC</fullName>
    </recommendedName>
</protein>
<keyword evidence="10 12" id="KW-1133">Transmembrane helix</keyword>
<dbReference type="GO" id="GO:0009401">
    <property type="term" value="P:phosphoenolpyruvate-dependent sugar phosphotransferase system"/>
    <property type="evidence" value="ECO:0007669"/>
    <property type="project" value="UniProtKB-KW"/>
</dbReference>
<dbReference type="GO" id="GO:0005351">
    <property type="term" value="F:carbohydrate:proton symporter activity"/>
    <property type="evidence" value="ECO:0007669"/>
    <property type="project" value="InterPro"/>
</dbReference>
<dbReference type="PROSITE" id="PS00372">
    <property type="entry name" value="PTS_EIIA_TYPE_2_HIS"/>
    <property type="match status" value="1"/>
</dbReference>
<dbReference type="Pfam" id="PF00359">
    <property type="entry name" value="PTS_EIIA_2"/>
    <property type="match status" value="1"/>
</dbReference>
<sequence>MKISKFIDTSNIILSQNPTNKMSLFDNLVNKMVEIKAIDKKDSDSFRAALEEREALSTTGVGNGIAIPHAKSDIVKNPTLLFLRSDTPIAYDSLDGEPVQLVFMIAVPKDSSDEHLKILAELSRCLMDDDFRNSLMKARTKEEVIATLTSKEGASEKTAEKLASKGLIIGVTACPTGIAHTYMSAEKLEKAAKEMGYDVKIETNGSVGVGNQLTAEDIENACAVVITADIKVSTDRFAGKRVYITSVSKGIKEPEKTINAALIAPPFNASNSNEKVSASISNGKERGPGIYASLMNGVSNMLPLVVAGGILIAISFFWGINAANPDDPSYNAIAAMFSKIGGAAFTLFVPVLAGFIAYAIADRPGLAPGLVGGYLANTGGSGFLGAIVTGFLAGYAIKFLRYALKGLPKSLEGIKPVLLFPLLSIFIVGVMTVALLNPFMGEINQWIATFLDNIGTTNKVILGVVIGVMLAADLGGPINKAAYLFSVGALTSGNYYIMAAAMASGMVPSLAVAVAATISKKKFTKSQCEAAKANYVLGLSFIAEGAIPFAASNPFIILPSLMIGSGVAGALAMVFNVTSPAPHGGIFVIPVIGHPILFLVALIVGVAISTFLILILKRDRPEENVNL</sequence>
<dbReference type="InterPro" id="IPR002178">
    <property type="entry name" value="PTS_EIIA_type-2_dom"/>
</dbReference>
<evidence type="ECO:0000256" key="4">
    <source>
        <dbReference type="ARBA" id="ARBA00022475"/>
    </source>
</evidence>
<dbReference type="STRING" id="1679170.AC625_11015"/>
<comment type="subcellular location">
    <subcellularLocation>
        <location evidence="1">Cell inner membrane</location>
        <topology evidence="1">Multi-pass membrane protein</topology>
    </subcellularLocation>
    <subcellularLocation>
        <location evidence="2">Cytoplasm</location>
    </subcellularLocation>
</comment>
<keyword evidence="5" id="KW-0597">Phosphoprotein</keyword>
<feature type="domain" description="PTS EIIA type-2" evidence="13">
    <location>
        <begin position="5"/>
        <end position="151"/>
    </location>
</feature>
<proteinExistence type="predicted"/>
<reference evidence="17" key="1">
    <citation type="submission" date="2015-07" db="EMBL/GenBank/DDBJ databases">
        <title>Genome sequencing project for genomic taxonomy and phylogenomics of Bacillus-like bacteria.</title>
        <authorList>
            <person name="Liu B."/>
            <person name="Wang J."/>
            <person name="Zhu Y."/>
            <person name="Liu G."/>
            <person name="Chen Q."/>
            <person name="Chen Z."/>
            <person name="Lan J."/>
            <person name="Che J."/>
            <person name="Ge C."/>
            <person name="Shi H."/>
            <person name="Pan Z."/>
            <person name="Liu X."/>
        </authorList>
    </citation>
    <scope>NUCLEOTIDE SEQUENCE [LARGE SCALE GENOMIC DNA]</scope>
    <source>
        <strain evidence="17">FJAT-27997</strain>
    </source>
</reference>
<dbReference type="GO" id="GO:0090563">
    <property type="term" value="F:protein-phosphocysteine-sugar phosphotransferase activity"/>
    <property type="evidence" value="ECO:0007669"/>
    <property type="project" value="TreeGrafter"/>
</dbReference>